<keyword evidence="3" id="KW-1185">Reference proteome</keyword>
<evidence type="ECO:0008006" key="4">
    <source>
        <dbReference type="Google" id="ProtNLM"/>
    </source>
</evidence>
<evidence type="ECO:0000313" key="2">
    <source>
        <dbReference type="EMBL" id="MBB5227410.1"/>
    </source>
</evidence>
<organism evidence="2 3">
    <name type="scientific">Treponema ruminis</name>
    <dbReference type="NCBI Taxonomy" id="744515"/>
    <lineage>
        <taxon>Bacteria</taxon>
        <taxon>Pseudomonadati</taxon>
        <taxon>Spirochaetota</taxon>
        <taxon>Spirochaetia</taxon>
        <taxon>Spirochaetales</taxon>
        <taxon>Treponemataceae</taxon>
        <taxon>Treponema</taxon>
    </lineage>
</organism>
<feature type="region of interest" description="Disordered" evidence="1">
    <location>
        <begin position="143"/>
        <end position="180"/>
    </location>
</feature>
<comment type="caution">
    <text evidence="2">The sequence shown here is derived from an EMBL/GenBank/DDBJ whole genome shotgun (WGS) entry which is preliminary data.</text>
</comment>
<gene>
    <name evidence="2" type="ORF">HNP76_002810</name>
</gene>
<dbReference type="AlphaFoldDB" id="A0A7W8GBN1"/>
<proteinExistence type="predicted"/>
<protein>
    <recommendedName>
        <fullName evidence="4">DUF669 domain-containing protein</fullName>
    </recommendedName>
</protein>
<evidence type="ECO:0000313" key="3">
    <source>
        <dbReference type="Proteomes" id="UP000518887"/>
    </source>
</evidence>
<reference evidence="2 3" key="1">
    <citation type="submission" date="2020-08" db="EMBL/GenBank/DDBJ databases">
        <title>Genomic Encyclopedia of Type Strains, Phase IV (KMG-IV): sequencing the most valuable type-strain genomes for metagenomic binning, comparative biology and taxonomic classification.</title>
        <authorList>
            <person name="Goeker M."/>
        </authorList>
    </citation>
    <scope>NUCLEOTIDE SEQUENCE [LARGE SCALE GENOMIC DNA]</scope>
    <source>
        <strain evidence="2 3">DSM 103462</strain>
    </source>
</reference>
<dbReference type="EMBL" id="JACHFQ010000011">
    <property type="protein sequence ID" value="MBB5227410.1"/>
    <property type="molecule type" value="Genomic_DNA"/>
</dbReference>
<accession>A0A7W8GBN1</accession>
<sequence>MSWITNAQYVPATKSCECQDGTYDISLCDVKYEQYQGKNVLAVYFTVNAPSWNKIPYRHTIFEGDNFDYGLSRLCDCFGVNIQEVIGGNFNPFVSKVGKAEFSHTKQKKVVTGYDQAGRPIEEWKTEKSQYVNAKLIEKQASPALQPQAPQQNIAPMSQADANGMAQAFGNPNAPGVPNY</sequence>
<dbReference type="RefSeq" id="WP_184661618.1">
    <property type="nucleotide sequence ID" value="NZ_CP031518.1"/>
</dbReference>
<feature type="compositionally biased region" description="Low complexity" evidence="1">
    <location>
        <begin position="143"/>
        <end position="156"/>
    </location>
</feature>
<name>A0A7W8GBN1_9SPIR</name>
<evidence type="ECO:0000256" key="1">
    <source>
        <dbReference type="SAM" id="MobiDB-lite"/>
    </source>
</evidence>
<dbReference type="Proteomes" id="UP000518887">
    <property type="component" value="Unassembled WGS sequence"/>
</dbReference>